<dbReference type="CTD" id="20198569"/>
<evidence type="ECO:0000256" key="5">
    <source>
        <dbReference type="ARBA" id="ARBA00023186"/>
    </source>
</evidence>
<keyword evidence="4 6" id="KW-0472">Membrane</keyword>
<protein>
    <recommendedName>
        <fullName evidence="10">J domain-containing protein</fullName>
    </recommendedName>
</protein>
<dbReference type="PROSITE" id="PS00636">
    <property type="entry name" value="DNAJ_1"/>
    <property type="match status" value="1"/>
</dbReference>
<proteinExistence type="predicted"/>
<dbReference type="STRING" id="6412.T1EPR9"/>
<evidence type="ECO:0000256" key="3">
    <source>
        <dbReference type="ARBA" id="ARBA00022989"/>
    </source>
</evidence>
<dbReference type="HOGENOM" id="CLU_2280399_0_0_1"/>
<dbReference type="PANTHER" id="PTHR44176">
    <property type="entry name" value="DNAJ HOMOLOG SUBFAMILY C MEMBER 25"/>
    <property type="match status" value="1"/>
</dbReference>
<evidence type="ECO:0000256" key="1">
    <source>
        <dbReference type="ARBA" id="ARBA00004370"/>
    </source>
</evidence>
<dbReference type="InterPro" id="IPR044632">
    <property type="entry name" value="DNAJC25-like"/>
</dbReference>
<dbReference type="SUPFAM" id="SSF46565">
    <property type="entry name" value="Chaperone J-domain"/>
    <property type="match status" value="1"/>
</dbReference>
<dbReference type="RefSeq" id="XP_009015356.1">
    <property type="nucleotide sequence ID" value="XM_009017108.1"/>
</dbReference>
<keyword evidence="3 6" id="KW-1133">Transmembrane helix</keyword>
<evidence type="ECO:0000313" key="9">
    <source>
        <dbReference type="Proteomes" id="UP000015101"/>
    </source>
</evidence>
<gene>
    <name evidence="8" type="primary">20198569</name>
    <name evidence="7" type="ORF">HELRODRAFT_160091</name>
</gene>
<dbReference type="PANTHER" id="PTHR44176:SF1">
    <property type="entry name" value="DNAJ HOMOLOG SUBFAMILY C MEMBER 25"/>
    <property type="match status" value="1"/>
</dbReference>
<dbReference type="GeneID" id="20198569"/>
<feature type="transmembrane region" description="Helical" evidence="6">
    <location>
        <begin position="47"/>
        <end position="67"/>
    </location>
</feature>
<evidence type="ECO:0000313" key="8">
    <source>
        <dbReference type="EnsemblMetazoa" id="HelroP160091"/>
    </source>
</evidence>
<dbReference type="Proteomes" id="UP000015101">
    <property type="component" value="Unassembled WGS sequence"/>
</dbReference>
<reference evidence="7 9" key="2">
    <citation type="journal article" date="2013" name="Nature">
        <title>Insights into bilaterian evolution from three spiralian genomes.</title>
        <authorList>
            <person name="Simakov O."/>
            <person name="Marletaz F."/>
            <person name="Cho S.J."/>
            <person name="Edsinger-Gonzales E."/>
            <person name="Havlak P."/>
            <person name="Hellsten U."/>
            <person name="Kuo D.H."/>
            <person name="Larsson T."/>
            <person name="Lv J."/>
            <person name="Arendt D."/>
            <person name="Savage R."/>
            <person name="Osoegawa K."/>
            <person name="de Jong P."/>
            <person name="Grimwood J."/>
            <person name="Chapman J.A."/>
            <person name="Shapiro H."/>
            <person name="Aerts A."/>
            <person name="Otillar R.P."/>
            <person name="Terry A.Y."/>
            <person name="Boore J.L."/>
            <person name="Grigoriev I.V."/>
            <person name="Lindberg D.R."/>
            <person name="Seaver E.C."/>
            <person name="Weisblat D.A."/>
            <person name="Putnam N.H."/>
            <person name="Rokhsar D.S."/>
        </authorList>
    </citation>
    <scope>NUCLEOTIDE SEQUENCE</scope>
</reference>
<keyword evidence="5" id="KW-0143">Chaperone</keyword>
<dbReference type="Gene3D" id="1.10.287.110">
    <property type="entry name" value="DnaJ domain"/>
    <property type="match status" value="1"/>
</dbReference>
<dbReference type="GO" id="GO:0006457">
    <property type="term" value="P:protein folding"/>
    <property type="evidence" value="ECO:0007669"/>
    <property type="project" value="InterPro"/>
</dbReference>
<sequence length="102" mass="11961">MFQKIATAYETLRDEESRSNYDYMLDHQEEYYSHYYRYNRRRVAPKVDIRVVIVITITLISFIQSPAGLKWSRGAKNPWKVCRNIQNGSSIVLRLGTLNVGS</sequence>
<dbReference type="eggNOG" id="KOG0722">
    <property type="taxonomic scope" value="Eukaryota"/>
</dbReference>
<dbReference type="InParanoid" id="T1EPR9"/>
<dbReference type="KEGG" id="hro:HELRODRAFT_160091"/>
<evidence type="ECO:0000256" key="2">
    <source>
        <dbReference type="ARBA" id="ARBA00022692"/>
    </source>
</evidence>
<accession>T1EPR9</accession>
<name>T1EPR9_HELRO</name>
<dbReference type="InterPro" id="IPR018253">
    <property type="entry name" value="DnaJ_domain_CS"/>
</dbReference>
<keyword evidence="9" id="KW-1185">Reference proteome</keyword>
<dbReference type="OrthoDB" id="270167at2759"/>
<dbReference type="EnsemblMetazoa" id="HelroT160091">
    <property type="protein sequence ID" value="HelroP160091"/>
    <property type="gene ID" value="HelroG160091"/>
</dbReference>
<dbReference type="EMBL" id="AMQM01000500">
    <property type="status" value="NOT_ANNOTATED_CDS"/>
    <property type="molecule type" value="Genomic_DNA"/>
</dbReference>
<evidence type="ECO:0008006" key="10">
    <source>
        <dbReference type="Google" id="ProtNLM"/>
    </source>
</evidence>
<reference evidence="8" key="3">
    <citation type="submission" date="2015-06" db="UniProtKB">
        <authorList>
            <consortium name="EnsemblMetazoa"/>
        </authorList>
    </citation>
    <scope>IDENTIFICATION</scope>
</reference>
<keyword evidence="2 6" id="KW-0812">Transmembrane</keyword>
<dbReference type="AlphaFoldDB" id="T1EPR9"/>
<evidence type="ECO:0000256" key="6">
    <source>
        <dbReference type="SAM" id="Phobius"/>
    </source>
</evidence>
<evidence type="ECO:0000313" key="7">
    <source>
        <dbReference type="EMBL" id="ESO05988.1"/>
    </source>
</evidence>
<evidence type="ECO:0000256" key="4">
    <source>
        <dbReference type="ARBA" id="ARBA00023136"/>
    </source>
</evidence>
<dbReference type="InterPro" id="IPR036869">
    <property type="entry name" value="J_dom_sf"/>
</dbReference>
<dbReference type="EMBL" id="KB096324">
    <property type="protein sequence ID" value="ESO05988.1"/>
    <property type="molecule type" value="Genomic_DNA"/>
</dbReference>
<comment type="subcellular location">
    <subcellularLocation>
        <location evidence="1">Membrane</location>
    </subcellularLocation>
</comment>
<dbReference type="GO" id="GO:0016020">
    <property type="term" value="C:membrane"/>
    <property type="evidence" value="ECO:0007669"/>
    <property type="project" value="UniProtKB-SubCell"/>
</dbReference>
<organism evidence="8 9">
    <name type="scientific">Helobdella robusta</name>
    <name type="common">Californian leech</name>
    <dbReference type="NCBI Taxonomy" id="6412"/>
    <lineage>
        <taxon>Eukaryota</taxon>
        <taxon>Metazoa</taxon>
        <taxon>Spiralia</taxon>
        <taxon>Lophotrochozoa</taxon>
        <taxon>Annelida</taxon>
        <taxon>Clitellata</taxon>
        <taxon>Hirudinea</taxon>
        <taxon>Rhynchobdellida</taxon>
        <taxon>Glossiphoniidae</taxon>
        <taxon>Helobdella</taxon>
    </lineage>
</organism>
<reference evidence="9" key="1">
    <citation type="submission" date="2012-12" db="EMBL/GenBank/DDBJ databases">
        <authorList>
            <person name="Hellsten U."/>
            <person name="Grimwood J."/>
            <person name="Chapman J.A."/>
            <person name="Shapiro H."/>
            <person name="Aerts A."/>
            <person name="Otillar R.P."/>
            <person name="Terry A.Y."/>
            <person name="Boore J.L."/>
            <person name="Simakov O."/>
            <person name="Marletaz F."/>
            <person name="Cho S.-J."/>
            <person name="Edsinger-Gonzales E."/>
            <person name="Havlak P."/>
            <person name="Kuo D.-H."/>
            <person name="Larsson T."/>
            <person name="Lv J."/>
            <person name="Arendt D."/>
            <person name="Savage R."/>
            <person name="Osoegawa K."/>
            <person name="de Jong P."/>
            <person name="Lindberg D.R."/>
            <person name="Seaver E.C."/>
            <person name="Weisblat D.A."/>
            <person name="Putnam N.H."/>
            <person name="Grigoriev I.V."/>
            <person name="Rokhsar D.S."/>
        </authorList>
    </citation>
    <scope>NUCLEOTIDE SEQUENCE</scope>
</reference>